<evidence type="ECO:0000256" key="4">
    <source>
        <dbReference type="ARBA" id="ARBA00023136"/>
    </source>
</evidence>
<keyword evidence="2" id="KW-0597">Phosphoprotein</keyword>
<evidence type="ECO:0000256" key="1">
    <source>
        <dbReference type="ARBA" id="ARBA00004370"/>
    </source>
</evidence>
<evidence type="ECO:0000313" key="10">
    <source>
        <dbReference type="RefSeq" id="XP_035458081.1"/>
    </source>
</evidence>
<evidence type="ECO:0000313" key="8">
    <source>
        <dbReference type="EMBL" id="SOQ44027.1"/>
    </source>
</evidence>
<dbReference type="Pfam" id="PF02174">
    <property type="entry name" value="IRS"/>
    <property type="match status" value="1"/>
</dbReference>
<dbReference type="GO" id="GO:0008543">
    <property type="term" value="P:fibroblast growth factor receptor signaling pathway"/>
    <property type="evidence" value="ECO:0007669"/>
    <property type="project" value="TreeGrafter"/>
</dbReference>
<dbReference type="PANTHER" id="PTHR21258:SF55">
    <property type="entry name" value="FI23523P1"/>
    <property type="match status" value="1"/>
</dbReference>
<dbReference type="Proteomes" id="UP000829999">
    <property type="component" value="Chromosome 28"/>
</dbReference>
<dbReference type="GO" id="GO:0005737">
    <property type="term" value="C:cytoplasm"/>
    <property type="evidence" value="ECO:0007669"/>
    <property type="project" value="TreeGrafter"/>
</dbReference>
<dbReference type="GO" id="GO:0005068">
    <property type="term" value="F:transmembrane receptor protein tyrosine kinase adaptor activity"/>
    <property type="evidence" value="ECO:0007669"/>
    <property type="project" value="TreeGrafter"/>
</dbReference>
<dbReference type="PROSITE" id="PS51064">
    <property type="entry name" value="IRS_PTB"/>
    <property type="match status" value="1"/>
</dbReference>
<keyword evidence="5" id="KW-0449">Lipoprotein</keyword>
<dbReference type="GO" id="GO:0016020">
    <property type="term" value="C:membrane"/>
    <property type="evidence" value="ECO:0007669"/>
    <property type="project" value="UniProtKB-SubCell"/>
</dbReference>
<proteinExistence type="predicted"/>
<feature type="compositionally biased region" description="Low complexity" evidence="6">
    <location>
        <begin position="441"/>
        <end position="454"/>
    </location>
</feature>
<comment type="subcellular location">
    <subcellularLocation>
        <location evidence="1">Membrane</location>
    </subcellularLocation>
</comment>
<dbReference type="EMBL" id="ODYU01004304">
    <property type="protein sequence ID" value="SOQ44027.1"/>
    <property type="molecule type" value="Genomic_DNA"/>
</dbReference>
<feature type="region of interest" description="Disordered" evidence="6">
    <location>
        <begin position="206"/>
        <end position="229"/>
    </location>
</feature>
<dbReference type="PANTHER" id="PTHR21258">
    <property type="entry name" value="DOCKING PROTEIN RELATED"/>
    <property type="match status" value="1"/>
</dbReference>
<evidence type="ECO:0000313" key="9">
    <source>
        <dbReference type="Proteomes" id="UP000829999"/>
    </source>
</evidence>
<dbReference type="SMART" id="SM01244">
    <property type="entry name" value="IRS"/>
    <property type="match status" value="1"/>
</dbReference>
<evidence type="ECO:0000256" key="2">
    <source>
        <dbReference type="ARBA" id="ARBA00022553"/>
    </source>
</evidence>
<feature type="compositionally biased region" description="Low complexity" evidence="6">
    <location>
        <begin position="279"/>
        <end position="299"/>
    </location>
</feature>
<feature type="region of interest" description="Disordered" evidence="6">
    <location>
        <begin position="270"/>
        <end position="299"/>
    </location>
</feature>
<keyword evidence="4" id="KW-0472">Membrane</keyword>
<dbReference type="OrthoDB" id="6279276at2759"/>
<dbReference type="GO" id="GO:0005104">
    <property type="term" value="F:fibroblast growth factor receptor binding"/>
    <property type="evidence" value="ECO:0007669"/>
    <property type="project" value="TreeGrafter"/>
</dbReference>
<dbReference type="InterPro" id="IPR050996">
    <property type="entry name" value="Docking_Protein_DOK"/>
</dbReference>
<feature type="domain" description="IRS-type PTB" evidence="7">
    <location>
        <begin position="10"/>
        <end position="112"/>
    </location>
</feature>
<feature type="region of interest" description="Disordered" evidence="6">
    <location>
        <begin position="440"/>
        <end position="460"/>
    </location>
</feature>
<evidence type="ECO:0000256" key="6">
    <source>
        <dbReference type="SAM" id="MobiDB-lite"/>
    </source>
</evidence>
<dbReference type="CDD" id="cd01202">
    <property type="entry name" value="PTB_FRS2"/>
    <property type="match status" value="1"/>
</dbReference>
<dbReference type="SUPFAM" id="SSF50729">
    <property type="entry name" value="PH domain-like"/>
    <property type="match status" value="1"/>
</dbReference>
<evidence type="ECO:0000256" key="5">
    <source>
        <dbReference type="ARBA" id="ARBA00023288"/>
    </source>
</evidence>
<dbReference type="InterPro" id="IPR002404">
    <property type="entry name" value="IRS_PTB"/>
</dbReference>
<dbReference type="GeneID" id="118281580"/>
<name>A0A2H1VT76_SPOFR</name>
<evidence type="ECO:0000259" key="7">
    <source>
        <dbReference type="PROSITE" id="PS51064"/>
    </source>
</evidence>
<reference evidence="8" key="1">
    <citation type="submission" date="2016-07" db="EMBL/GenBank/DDBJ databases">
        <authorList>
            <person name="Bretaudeau A."/>
        </authorList>
    </citation>
    <scope>NUCLEOTIDE SEQUENCE</scope>
    <source>
        <strain evidence="8">Rice</strain>
        <tissue evidence="8">Whole body</tissue>
    </source>
</reference>
<gene>
    <name evidence="10" type="primary">LOC118281580</name>
    <name evidence="8" type="ORF">SFRICE_036744</name>
</gene>
<dbReference type="Gene3D" id="2.30.29.30">
    <property type="entry name" value="Pleckstrin-homology domain (PH domain)/Phosphotyrosine-binding domain (PTB)"/>
    <property type="match status" value="1"/>
</dbReference>
<protein>
    <submittedName>
        <fullName evidence="8">SFRICE_036744</fullName>
    </submittedName>
    <submittedName>
        <fullName evidence="10">Uncharacterized protein LOC118281580</fullName>
    </submittedName>
</protein>
<evidence type="ECO:0000256" key="3">
    <source>
        <dbReference type="ARBA" id="ARBA00022707"/>
    </source>
</evidence>
<dbReference type="InterPro" id="IPR038742">
    <property type="entry name" value="FRS2_PTB"/>
</dbReference>
<organism evidence="8">
    <name type="scientific">Spodoptera frugiperda</name>
    <name type="common">Fall armyworm</name>
    <dbReference type="NCBI Taxonomy" id="7108"/>
    <lineage>
        <taxon>Eukaryota</taxon>
        <taxon>Metazoa</taxon>
        <taxon>Ecdysozoa</taxon>
        <taxon>Arthropoda</taxon>
        <taxon>Hexapoda</taxon>
        <taxon>Insecta</taxon>
        <taxon>Pterygota</taxon>
        <taxon>Neoptera</taxon>
        <taxon>Endopterygota</taxon>
        <taxon>Lepidoptera</taxon>
        <taxon>Glossata</taxon>
        <taxon>Ditrysia</taxon>
        <taxon>Noctuoidea</taxon>
        <taxon>Noctuidae</taxon>
        <taxon>Amphipyrinae</taxon>
        <taxon>Spodoptera</taxon>
    </lineage>
</organism>
<keyword evidence="9" id="KW-1185">Reference proteome</keyword>
<dbReference type="InterPro" id="IPR011993">
    <property type="entry name" value="PH-like_dom_sf"/>
</dbReference>
<dbReference type="SMART" id="SM00310">
    <property type="entry name" value="PTBI"/>
    <property type="match status" value="1"/>
</dbReference>
<dbReference type="RefSeq" id="XP_035458081.1">
    <property type="nucleotide sequence ID" value="XM_035602188.2"/>
</dbReference>
<reference evidence="10" key="2">
    <citation type="submission" date="2025-04" db="UniProtKB">
        <authorList>
            <consortium name="RefSeq"/>
        </authorList>
    </citation>
    <scope>IDENTIFICATION</scope>
    <source>
        <tissue evidence="10">Whole larval tissue</tissue>
    </source>
</reference>
<dbReference type="AlphaFoldDB" id="A0A2H1VT76"/>
<sequence>MGCLHSKKETSDLHPNVFRVVNIDENGADLCSGQLEITESDIILYREGRDSTVWPLHSLRRYGFEGDIFSFESGRRCETGEGIYAFRCRRASLLFRTLQQQIQLRNVIHDSVPYPVSRLTPSPQGRQTLQASVVHRSSIDNGQPDNTRPVMNNNLPSIISNAQVARNVSQSPRSPSSADILEVMPLYPRSQSSTNQVTNVYQLRDFKREPNNNQGESALENRAPDNRHVYSNDINRDLAILRNTLRQETALNTMRDIEDETRFLESRYMNDNSSNKQINSPLSPTLSNSSEHYAQLSLEQQQQQQQQQYQQQQLLLLQQESARLYMNIVPNDSNLPDISKNDTVPTTPLTPKQVEYCNLTVGNKPEILNTYANLSLGDLGENAKNAKQILSFSAPSEHNQKFSESDTFTSMSPVEELEVNYAILDIDSNKEIVKMTRDLTSPESQSFSSSKNESVASCSSQPRGRLISQCSVEKVNLTNNSTAAPSAAIGYTTIDFDKTVALTSVASGADCDGDGTRKTRHNSCNIICGSPATNDKNKVNS</sequence>
<keyword evidence="3" id="KW-0519">Myristate</keyword>
<accession>A0A2H1VT76</accession>